<accession>A0A194Q8Z2</accession>
<comment type="subcellular location">
    <subcellularLocation>
        <location evidence="1">Nucleus</location>
    </subcellularLocation>
</comment>
<dbReference type="EMBL" id="KQ459562">
    <property type="protein sequence ID" value="KPI99890.1"/>
    <property type="molecule type" value="Genomic_DNA"/>
</dbReference>
<name>A0A194Q8Z2_PAPXU</name>
<sequence>MNSKGKIEKWLFEEWSSGRVVNSRSMLKVEHEVSKIGVPVGDTNTVRKRKHLSNGRHGLEADKIIELKMEEGGPSGQQEDMDFSSSASSWEPSDDNLSSEDSEPENKTNKTMNTTKQYTNKRLNKKGPIPLHRPNAIIPNVLQPRQTNIVDKKKRCRYIDSANKREIVKKSLPDSTRKNTPPNESIKNGHNNVKDILDIKSGFRQLFQMIKDLKTQAGFVSRECNGTNKNTSVVNNDIMDISEGEESDRSQSVESNRSDDNVLISNKYARADVRNPTTENITEEEWIPIGSGKTLIHKDKYKKVNWKSYTIATRTLLLATFPRRILATHSLTGKRSPAFRNKPAKMCLDPKIVSDVIMEITSRFRVKENLVRSIITTKCADECKMFKLRMKHKNKQEQNQENTPPIQETEPIDY</sequence>
<feature type="region of interest" description="Disordered" evidence="6">
    <location>
        <begin position="72"/>
        <end position="135"/>
    </location>
</feature>
<dbReference type="GO" id="GO:0045666">
    <property type="term" value="P:positive regulation of neuron differentiation"/>
    <property type="evidence" value="ECO:0007669"/>
    <property type="project" value="InterPro"/>
</dbReference>
<feature type="region of interest" description="Disordered" evidence="6">
    <location>
        <begin position="171"/>
        <end position="190"/>
    </location>
</feature>
<evidence type="ECO:0000313" key="8">
    <source>
        <dbReference type="EMBL" id="KPI99890.1"/>
    </source>
</evidence>
<evidence type="ECO:0000256" key="3">
    <source>
        <dbReference type="ARBA" id="ARBA00023015"/>
    </source>
</evidence>
<evidence type="ECO:0000313" key="9">
    <source>
        <dbReference type="Proteomes" id="UP000053268"/>
    </source>
</evidence>
<keyword evidence="2" id="KW-0678">Repressor</keyword>
<dbReference type="SMART" id="SM01025">
    <property type="entry name" value="BEN"/>
    <property type="match status" value="1"/>
</dbReference>
<dbReference type="PANTHER" id="PTHR35346">
    <property type="entry name" value="BEN DOMAIN-CONTAINING PROTEIN 6"/>
    <property type="match status" value="1"/>
</dbReference>
<evidence type="ECO:0000256" key="4">
    <source>
        <dbReference type="ARBA" id="ARBA00023163"/>
    </source>
</evidence>
<dbReference type="GO" id="GO:0045746">
    <property type="term" value="P:negative regulation of Notch signaling pathway"/>
    <property type="evidence" value="ECO:0007669"/>
    <property type="project" value="InterPro"/>
</dbReference>
<reference evidence="8 9" key="1">
    <citation type="journal article" date="2015" name="Nat. Commun.">
        <title>Outbred genome sequencing and CRISPR/Cas9 gene editing in butterflies.</title>
        <authorList>
            <person name="Li X."/>
            <person name="Fan D."/>
            <person name="Zhang W."/>
            <person name="Liu G."/>
            <person name="Zhang L."/>
            <person name="Zhao L."/>
            <person name="Fang X."/>
            <person name="Chen L."/>
            <person name="Dong Y."/>
            <person name="Chen Y."/>
            <person name="Ding Y."/>
            <person name="Zhao R."/>
            <person name="Feng M."/>
            <person name="Zhu Y."/>
            <person name="Feng Y."/>
            <person name="Jiang X."/>
            <person name="Zhu D."/>
            <person name="Xiang H."/>
            <person name="Feng X."/>
            <person name="Li S."/>
            <person name="Wang J."/>
            <person name="Zhang G."/>
            <person name="Kronforst M.R."/>
            <person name="Wang W."/>
        </authorList>
    </citation>
    <scope>NUCLEOTIDE SEQUENCE [LARGE SCALE GENOMIC DNA]</scope>
    <source>
        <strain evidence="8">Ya'a_city_454_Px</strain>
        <tissue evidence="8">Whole body</tissue>
    </source>
</reference>
<keyword evidence="4" id="KW-0804">Transcription</keyword>
<evidence type="ECO:0000256" key="5">
    <source>
        <dbReference type="ARBA" id="ARBA00023242"/>
    </source>
</evidence>
<dbReference type="Gene3D" id="1.10.10.2590">
    <property type="entry name" value="BEN domain"/>
    <property type="match status" value="1"/>
</dbReference>
<feature type="compositionally biased region" description="Polar residues" evidence="6">
    <location>
        <begin position="397"/>
        <end position="406"/>
    </location>
</feature>
<feature type="compositionally biased region" description="Low complexity" evidence="6">
    <location>
        <begin position="109"/>
        <end position="121"/>
    </location>
</feature>
<dbReference type="Pfam" id="PF10523">
    <property type="entry name" value="BEN"/>
    <property type="match status" value="1"/>
</dbReference>
<dbReference type="PROSITE" id="PS51457">
    <property type="entry name" value="BEN"/>
    <property type="match status" value="1"/>
</dbReference>
<dbReference type="AlphaFoldDB" id="A0A194Q8Z2"/>
<dbReference type="GO" id="GO:0003677">
    <property type="term" value="F:DNA binding"/>
    <property type="evidence" value="ECO:0007669"/>
    <property type="project" value="InterPro"/>
</dbReference>
<feature type="compositionally biased region" description="Acidic residues" evidence="6">
    <location>
        <begin position="92"/>
        <end position="103"/>
    </location>
</feature>
<evidence type="ECO:0000256" key="6">
    <source>
        <dbReference type="SAM" id="MobiDB-lite"/>
    </source>
</evidence>
<dbReference type="InterPro" id="IPR037496">
    <property type="entry name" value="BEND6-like"/>
</dbReference>
<dbReference type="GO" id="GO:0003714">
    <property type="term" value="F:transcription corepressor activity"/>
    <property type="evidence" value="ECO:0007669"/>
    <property type="project" value="InterPro"/>
</dbReference>
<keyword evidence="5" id="KW-0539">Nucleus</keyword>
<dbReference type="Proteomes" id="UP000053268">
    <property type="component" value="Unassembled WGS sequence"/>
</dbReference>
<organism evidence="8 9">
    <name type="scientific">Papilio xuthus</name>
    <name type="common">Asian swallowtail butterfly</name>
    <dbReference type="NCBI Taxonomy" id="66420"/>
    <lineage>
        <taxon>Eukaryota</taxon>
        <taxon>Metazoa</taxon>
        <taxon>Ecdysozoa</taxon>
        <taxon>Arthropoda</taxon>
        <taxon>Hexapoda</taxon>
        <taxon>Insecta</taxon>
        <taxon>Pterygota</taxon>
        <taxon>Neoptera</taxon>
        <taxon>Endopterygota</taxon>
        <taxon>Lepidoptera</taxon>
        <taxon>Glossata</taxon>
        <taxon>Ditrysia</taxon>
        <taxon>Papilionoidea</taxon>
        <taxon>Papilionidae</taxon>
        <taxon>Papilioninae</taxon>
        <taxon>Papilio</taxon>
    </lineage>
</organism>
<evidence type="ECO:0000256" key="1">
    <source>
        <dbReference type="ARBA" id="ARBA00004123"/>
    </source>
</evidence>
<dbReference type="InterPro" id="IPR018379">
    <property type="entry name" value="BEN_domain"/>
</dbReference>
<evidence type="ECO:0000259" key="7">
    <source>
        <dbReference type="PROSITE" id="PS51457"/>
    </source>
</evidence>
<feature type="region of interest" description="Disordered" evidence="6">
    <location>
        <begin position="392"/>
        <end position="414"/>
    </location>
</feature>
<dbReference type="PANTHER" id="PTHR35346:SF1">
    <property type="entry name" value="BEN DOMAIN-CONTAINING PROTEIN 6"/>
    <property type="match status" value="1"/>
</dbReference>
<gene>
    <name evidence="8" type="ORF">RR46_04864</name>
</gene>
<feature type="compositionally biased region" description="Polar residues" evidence="6">
    <location>
        <begin position="178"/>
        <end position="190"/>
    </location>
</feature>
<feature type="domain" description="BEN" evidence="7">
    <location>
        <begin position="290"/>
        <end position="386"/>
    </location>
</feature>
<protein>
    <recommendedName>
        <fullName evidence="7">BEN domain-containing protein</fullName>
    </recommendedName>
</protein>
<evidence type="ECO:0000256" key="2">
    <source>
        <dbReference type="ARBA" id="ARBA00022491"/>
    </source>
</evidence>
<proteinExistence type="predicted"/>
<dbReference type="GO" id="GO:0005634">
    <property type="term" value="C:nucleus"/>
    <property type="evidence" value="ECO:0007669"/>
    <property type="project" value="UniProtKB-SubCell"/>
</dbReference>
<keyword evidence="3" id="KW-0805">Transcription regulation</keyword>
<keyword evidence="9" id="KW-1185">Reference proteome</keyword>